<comment type="caution">
    <text evidence="1">The sequence shown here is derived from an EMBL/GenBank/DDBJ whole genome shotgun (WGS) entry which is preliminary data.</text>
</comment>
<gene>
    <name evidence="1" type="ORF">AVEN_22942_1</name>
</gene>
<accession>A0A4Y2KVX7</accession>
<keyword evidence="2" id="KW-1185">Reference proteome</keyword>
<dbReference type="AlphaFoldDB" id="A0A4Y2KVX7"/>
<dbReference type="Proteomes" id="UP000499080">
    <property type="component" value="Unassembled WGS sequence"/>
</dbReference>
<organism evidence="1 2">
    <name type="scientific">Araneus ventricosus</name>
    <name type="common">Orbweaver spider</name>
    <name type="synonym">Epeira ventricosa</name>
    <dbReference type="NCBI Taxonomy" id="182803"/>
    <lineage>
        <taxon>Eukaryota</taxon>
        <taxon>Metazoa</taxon>
        <taxon>Ecdysozoa</taxon>
        <taxon>Arthropoda</taxon>
        <taxon>Chelicerata</taxon>
        <taxon>Arachnida</taxon>
        <taxon>Araneae</taxon>
        <taxon>Araneomorphae</taxon>
        <taxon>Entelegynae</taxon>
        <taxon>Araneoidea</taxon>
        <taxon>Araneidae</taxon>
        <taxon>Araneus</taxon>
    </lineage>
</organism>
<dbReference type="EMBL" id="BGPR01004991">
    <property type="protein sequence ID" value="GBN05673.1"/>
    <property type="molecule type" value="Genomic_DNA"/>
</dbReference>
<evidence type="ECO:0000313" key="2">
    <source>
        <dbReference type="Proteomes" id="UP000499080"/>
    </source>
</evidence>
<proteinExistence type="predicted"/>
<reference evidence="1 2" key="1">
    <citation type="journal article" date="2019" name="Sci. Rep.">
        <title>Orb-weaving spider Araneus ventricosus genome elucidates the spidroin gene catalogue.</title>
        <authorList>
            <person name="Kono N."/>
            <person name="Nakamura H."/>
            <person name="Ohtoshi R."/>
            <person name="Moran D.A.P."/>
            <person name="Shinohara A."/>
            <person name="Yoshida Y."/>
            <person name="Fujiwara M."/>
            <person name="Mori M."/>
            <person name="Tomita M."/>
            <person name="Arakawa K."/>
        </authorList>
    </citation>
    <scope>NUCLEOTIDE SEQUENCE [LARGE SCALE GENOMIC DNA]</scope>
</reference>
<protein>
    <submittedName>
        <fullName evidence="1">Uncharacterized protein</fullName>
    </submittedName>
</protein>
<evidence type="ECO:0000313" key="1">
    <source>
        <dbReference type="EMBL" id="GBN05673.1"/>
    </source>
</evidence>
<sequence length="94" mass="10654">MPSEANLAKYFTSGYFVQLSAESLTDWNEGVLSVTNPEFSCNWENGEVVKEVITFCCQRRADMRRVKPCGQYITGHTFPLEKSEAIVLRSSEPQ</sequence>
<name>A0A4Y2KVX7_ARAVE</name>